<accession>A0A176VH62</accession>
<dbReference type="EMBL" id="LVLJ01003665">
    <property type="protein sequence ID" value="OAE20200.1"/>
    <property type="molecule type" value="Genomic_DNA"/>
</dbReference>
<name>A0A176VH62_MARPO</name>
<gene>
    <name evidence="1" type="ORF">AXG93_2156s1010</name>
</gene>
<dbReference type="AlphaFoldDB" id="A0A176VH62"/>
<proteinExistence type="predicted"/>
<evidence type="ECO:0000313" key="1">
    <source>
        <dbReference type="EMBL" id="OAE20200.1"/>
    </source>
</evidence>
<sequence>MVERPPTRARSKRKASRGLVVTDSSVKKTLAPIVSTPEVAVGESTQPMEIEGSSGVLIEVPADVPTEPLKEGTKMMYLALSVDRTKMQAHDALQWHPNQLSKKQRNQDLNLLLKNKDVFTFFMKDLAAIVMPAKKDNNDLWIEKRMCEDYRPLNGATP</sequence>
<comment type="caution">
    <text evidence="1">The sequence shown here is derived from an EMBL/GenBank/DDBJ whole genome shotgun (WGS) entry which is preliminary data.</text>
</comment>
<reference evidence="1" key="1">
    <citation type="submission" date="2016-03" db="EMBL/GenBank/DDBJ databases">
        <title>Mechanisms controlling the formation of the plant cell surface in tip-growing cells are functionally conserved among land plants.</title>
        <authorList>
            <person name="Honkanen S."/>
            <person name="Jones V.A."/>
            <person name="Morieri G."/>
            <person name="Champion C."/>
            <person name="Hetherington A.J."/>
            <person name="Kelly S."/>
            <person name="Saint-Marcoux D."/>
            <person name="Proust H."/>
            <person name="Prescott H."/>
            <person name="Dolan L."/>
        </authorList>
    </citation>
    <scope>NUCLEOTIDE SEQUENCE [LARGE SCALE GENOMIC DNA]</scope>
    <source>
        <tissue evidence="1">Whole gametophyte</tissue>
    </source>
</reference>
<keyword evidence="2" id="KW-1185">Reference proteome</keyword>
<protein>
    <submittedName>
        <fullName evidence="1">Uncharacterized protein</fullName>
    </submittedName>
</protein>
<organism evidence="1 2">
    <name type="scientific">Marchantia polymorpha subsp. ruderalis</name>
    <dbReference type="NCBI Taxonomy" id="1480154"/>
    <lineage>
        <taxon>Eukaryota</taxon>
        <taxon>Viridiplantae</taxon>
        <taxon>Streptophyta</taxon>
        <taxon>Embryophyta</taxon>
        <taxon>Marchantiophyta</taxon>
        <taxon>Marchantiopsida</taxon>
        <taxon>Marchantiidae</taxon>
        <taxon>Marchantiales</taxon>
        <taxon>Marchantiaceae</taxon>
        <taxon>Marchantia</taxon>
    </lineage>
</organism>
<evidence type="ECO:0000313" key="2">
    <source>
        <dbReference type="Proteomes" id="UP000077202"/>
    </source>
</evidence>
<dbReference type="Proteomes" id="UP000077202">
    <property type="component" value="Unassembled WGS sequence"/>
</dbReference>